<dbReference type="GO" id="GO:0000155">
    <property type="term" value="F:phosphorelay sensor kinase activity"/>
    <property type="evidence" value="ECO:0007669"/>
    <property type="project" value="InterPro"/>
</dbReference>
<keyword evidence="1" id="KW-0472">Membrane</keyword>
<dbReference type="Pfam" id="PF06580">
    <property type="entry name" value="His_kinase"/>
    <property type="match status" value="1"/>
</dbReference>
<dbReference type="Proteomes" id="UP000323426">
    <property type="component" value="Unassembled WGS sequence"/>
</dbReference>
<dbReference type="InterPro" id="IPR010559">
    <property type="entry name" value="Sig_transdc_His_kin_internal"/>
</dbReference>
<dbReference type="GO" id="GO:0016020">
    <property type="term" value="C:membrane"/>
    <property type="evidence" value="ECO:0007669"/>
    <property type="project" value="InterPro"/>
</dbReference>
<sequence length="355" mass="41234">MQGIFIHNPYFRFLFPPVYGLLVYVLVLLVFDSIQQVEQNFFSEEALLCVGLTYSLTESLRLVLIGINKLFPVFRSVQRRIFIYLAANLLCSLVVVSAVVSGYFIWWLGYSAFQVELLTLNSIFLVSVVLYTLVYFGIYYLNHFNQRRLEQEHNLREKMEFQVNALKNEVNPQLLYASLETLIKILHHNPDEADAFIHDLSKIYRNVLENKKQDMVSIGRELNAAQDIIRLYNYMHQGLIQLHLPTNATEVLSHKMILPGTLQKLIEHAINRSLITDCKPLQLHVHVGHTENLIFRYELRERLLVTNLNPSPWPELTRAYSFFTDRPLECSQDETHVAVRIPLLTVATPTPVFTE</sequence>
<dbReference type="InterPro" id="IPR050640">
    <property type="entry name" value="Bact_2-comp_sensor_kinase"/>
</dbReference>
<proteinExistence type="predicted"/>
<keyword evidence="1" id="KW-0812">Transmembrane</keyword>
<reference evidence="3 4" key="1">
    <citation type="submission" date="2019-09" db="EMBL/GenBank/DDBJ databases">
        <title>Genome sequence and assembly of Adhaeribacter sp.</title>
        <authorList>
            <person name="Chhetri G."/>
        </authorList>
    </citation>
    <scope>NUCLEOTIDE SEQUENCE [LARGE SCALE GENOMIC DNA]</scope>
    <source>
        <strain evidence="3 4">DK36</strain>
    </source>
</reference>
<protein>
    <recommendedName>
        <fullName evidence="2">Signal transduction histidine kinase internal region domain-containing protein</fullName>
    </recommendedName>
</protein>
<evidence type="ECO:0000256" key="1">
    <source>
        <dbReference type="SAM" id="Phobius"/>
    </source>
</evidence>
<accession>A0A5M6CZG7</accession>
<feature type="domain" description="Signal transduction histidine kinase internal region" evidence="2">
    <location>
        <begin position="162"/>
        <end position="233"/>
    </location>
</feature>
<feature type="transmembrane region" description="Helical" evidence="1">
    <location>
        <begin position="118"/>
        <end position="141"/>
    </location>
</feature>
<name>A0A5M6CZG7_9BACT</name>
<comment type="caution">
    <text evidence="3">The sequence shown here is derived from an EMBL/GenBank/DDBJ whole genome shotgun (WGS) entry which is preliminary data.</text>
</comment>
<dbReference type="PANTHER" id="PTHR34220:SF7">
    <property type="entry name" value="SENSOR HISTIDINE KINASE YPDA"/>
    <property type="match status" value="1"/>
</dbReference>
<organism evidence="3 4">
    <name type="scientific">Adhaeribacter rhizoryzae</name>
    <dbReference type="NCBI Taxonomy" id="2607907"/>
    <lineage>
        <taxon>Bacteria</taxon>
        <taxon>Pseudomonadati</taxon>
        <taxon>Bacteroidota</taxon>
        <taxon>Cytophagia</taxon>
        <taxon>Cytophagales</taxon>
        <taxon>Hymenobacteraceae</taxon>
        <taxon>Adhaeribacter</taxon>
    </lineage>
</organism>
<keyword evidence="4" id="KW-1185">Reference proteome</keyword>
<dbReference type="RefSeq" id="WP_150092292.1">
    <property type="nucleotide sequence ID" value="NZ_VWSF01000026.1"/>
</dbReference>
<feature type="transmembrane region" description="Helical" evidence="1">
    <location>
        <begin position="12"/>
        <end position="31"/>
    </location>
</feature>
<feature type="transmembrane region" description="Helical" evidence="1">
    <location>
        <begin position="51"/>
        <end position="71"/>
    </location>
</feature>
<evidence type="ECO:0000259" key="2">
    <source>
        <dbReference type="Pfam" id="PF06580"/>
    </source>
</evidence>
<evidence type="ECO:0000313" key="4">
    <source>
        <dbReference type="Proteomes" id="UP000323426"/>
    </source>
</evidence>
<evidence type="ECO:0000313" key="3">
    <source>
        <dbReference type="EMBL" id="KAA5540611.1"/>
    </source>
</evidence>
<dbReference type="PANTHER" id="PTHR34220">
    <property type="entry name" value="SENSOR HISTIDINE KINASE YPDA"/>
    <property type="match status" value="1"/>
</dbReference>
<dbReference type="AlphaFoldDB" id="A0A5M6CZG7"/>
<gene>
    <name evidence="3" type="ORF">F0145_22635</name>
</gene>
<dbReference type="EMBL" id="VWSF01000026">
    <property type="protein sequence ID" value="KAA5540611.1"/>
    <property type="molecule type" value="Genomic_DNA"/>
</dbReference>
<feature type="transmembrane region" description="Helical" evidence="1">
    <location>
        <begin position="83"/>
        <end position="106"/>
    </location>
</feature>
<keyword evidence="1" id="KW-1133">Transmembrane helix</keyword>